<dbReference type="GO" id="GO:0009295">
    <property type="term" value="C:nucleoid"/>
    <property type="evidence" value="ECO:0007669"/>
    <property type="project" value="UniProtKB-SubCell"/>
</dbReference>
<comment type="similarity">
    <text evidence="7">Belongs to the MraZ family.</text>
</comment>
<dbReference type="HAMAP" id="MF_01008">
    <property type="entry name" value="MraZ"/>
    <property type="match status" value="1"/>
</dbReference>
<evidence type="ECO:0000313" key="10">
    <source>
        <dbReference type="Proteomes" id="UP000006250"/>
    </source>
</evidence>
<evidence type="ECO:0000256" key="4">
    <source>
        <dbReference type="ARBA" id="ARBA00023015"/>
    </source>
</evidence>
<evidence type="ECO:0000256" key="3">
    <source>
        <dbReference type="ARBA" id="ARBA00022737"/>
    </source>
</evidence>
<reference evidence="9 10" key="1">
    <citation type="submission" date="2010-08" db="EMBL/GenBank/DDBJ databases">
        <title>The draft genome of Desulfovibrio fructosovorans JJ.</title>
        <authorList>
            <consortium name="US DOE Joint Genome Institute (JGI-PGF)"/>
            <person name="Lucas S."/>
            <person name="Copeland A."/>
            <person name="Lapidus A."/>
            <person name="Cheng J.-F."/>
            <person name="Bruce D."/>
            <person name="Goodwin L."/>
            <person name="Pitluck S."/>
            <person name="Land M.L."/>
            <person name="Hauser L."/>
            <person name="Chang Y.-J."/>
            <person name="Jeffries C."/>
            <person name="Wall J.D."/>
            <person name="Stahl D.A."/>
            <person name="Arkin A.P."/>
            <person name="Dehal P."/>
            <person name="Stolyar S.M."/>
            <person name="Hazen T.C."/>
            <person name="Woyke T.J."/>
        </authorList>
    </citation>
    <scope>NUCLEOTIDE SEQUENCE [LARGE SCALE GENOMIC DNA]</scope>
    <source>
        <strain evidence="9 10">JJ</strain>
    </source>
</reference>
<name>E1JTV4_SOLFR</name>
<keyword evidence="2 7" id="KW-0963">Cytoplasm</keyword>
<evidence type="ECO:0000256" key="2">
    <source>
        <dbReference type="ARBA" id="ARBA00022490"/>
    </source>
</evidence>
<keyword evidence="10" id="KW-1185">Reference proteome</keyword>
<sequence>MWEKVVRSGEPPLRGSVFRGHSYRSLDPKGRLMLPPEYREEVLRLVPEGRIMLTNNFDGAVTGYPMPAWEEVEASFQAGNKLDPRIRDLERFYISGAMEVSLDKQGRILIPPYLRTFAQLDKELVLAGVGEKFEIWNQAAFEERRRQVGLRFDADLADLAASGVSLKL</sequence>
<dbReference type="GO" id="GO:2000143">
    <property type="term" value="P:negative regulation of DNA-templated transcription initiation"/>
    <property type="evidence" value="ECO:0007669"/>
    <property type="project" value="TreeGrafter"/>
</dbReference>
<dbReference type="PROSITE" id="PS51740">
    <property type="entry name" value="SPOVT_ABRB"/>
    <property type="match status" value="2"/>
</dbReference>
<dbReference type="eggNOG" id="COG2001">
    <property type="taxonomic scope" value="Bacteria"/>
</dbReference>
<comment type="caution">
    <text evidence="9">The sequence shown here is derived from an EMBL/GenBank/DDBJ whole genome shotgun (WGS) entry which is preliminary data.</text>
</comment>
<keyword evidence="5 7" id="KW-0238">DNA-binding</keyword>
<evidence type="ECO:0000256" key="6">
    <source>
        <dbReference type="ARBA" id="ARBA00023163"/>
    </source>
</evidence>
<dbReference type="GO" id="GO:0000976">
    <property type="term" value="F:transcription cis-regulatory region binding"/>
    <property type="evidence" value="ECO:0007669"/>
    <property type="project" value="TreeGrafter"/>
</dbReference>
<evidence type="ECO:0000256" key="7">
    <source>
        <dbReference type="HAMAP-Rule" id="MF_01008"/>
    </source>
</evidence>
<keyword evidence="4 7" id="KW-0805">Transcription regulation</keyword>
<comment type="subunit">
    <text evidence="7">Forms oligomers.</text>
</comment>
<evidence type="ECO:0000256" key="5">
    <source>
        <dbReference type="ARBA" id="ARBA00023125"/>
    </source>
</evidence>
<evidence type="ECO:0000313" key="9">
    <source>
        <dbReference type="EMBL" id="EFL52233.1"/>
    </source>
</evidence>
<dbReference type="PANTHER" id="PTHR34701">
    <property type="entry name" value="TRANSCRIPTIONAL REGULATOR MRAZ"/>
    <property type="match status" value="1"/>
</dbReference>
<keyword evidence="3" id="KW-0677">Repeat</keyword>
<organism evidence="9 10">
    <name type="scientific">Solidesulfovibrio fructosivorans JJ]</name>
    <dbReference type="NCBI Taxonomy" id="596151"/>
    <lineage>
        <taxon>Bacteria</taxon>
        <taxon>Pseudomonadati</taxon>
        <taxon>Thermodesulfobacteriota</taxon>
        <taxon>Desulfovibrionia</taxon>
        <taxon>Desulfovibrionales</taxon>
        <taxon>Desulfovibrionaceae</taxon>
        <taxon>Solidesulfovibrio</taxon>
    </lineage>
</organism>
<dbReference type="InterPro" id="IPR038619">
    <property type="entry name" value="MraZ_sf"/>
</dbReference>
<dbReference type="SUPFAM" id="SSF89447">
    <property type="entry name" value="AbrB/MazE/MraZ-like"/>
    <property type="match status" value="1"/>
</dbReference>
<dbReference type="Proteomes" id="UP000006250">
    <property type="component" value="Unassembled WGS sequence"/>
</dbReference>
<dbReference type="STRING" id="596151.DesfrDRAFT_1053"/>
<gene>
    <name evidence="7" type="primary">mraZ</name>
    <name evidence="9" type="ORF">DesfrDRAFT_1053</name>
</gene>
<dbReference type="InterPro" id="IPR035644">
    <property type="entry name" value="MraZ_C"/>
</dbReference>
<keyword evidence="6 7" id="KW-0804">Transcription</keyword>
<proteinExistence type="inferred from homology"/>
<dbReference type="InterPro" id="IPR037914">
    <property type="entry name" value="SpoVT-AbrB_sf"/>
</dbReference>
<dbReference type="CDD" id="cd16321">
    <property type="entry name" value="MraZ_C"/>
    <property type="match status" value="1"/>
</dbReference>
<protein>
    <recommendedName>
        <fullName evidence="1 7">Transcriptional regulator MraZ</fullName>
    </recommendedName>
</protein>
<dbReference type="InterPro" id="IPR020603">
    <property type="entry name" value="MraZ_dom"/>
</dbReference>
<dbReference type="Gene3D" id="3.40.1550.20">
    <property type="entry name" value="Transcriptional regulator MraZ domain"/>
    <property type="match status" value="1"/>
</dbReference>
<dbReference type="GO" id="GO:0003700">
    <property type="term" value="F:DNA-binding transcription factor activity"/>
    <property type="evidence" value="ECO:0007669"/>
    <property type="project" value="UniProtKB-UniRule"/>
</dbReference>
<evidence type="ECO:0000259" key="8">
    <source>
        <dbReference type="PROSITE" id="PS51740"/>
    </source>
</evidence>
<feature type="domain" description="SpoVT-AbrB" evidence="8">
    <location>
        <begin position="21"/>
        <end position="68"/>
    </location>
</feature>
<dbReference type="InterPro" id="IPR003444">
    <property type="entry name" value="MraZ"/>
</dbReference>
<dbReference type="NCBIfam" id="TIGR00242">
    <property type="entry name" value="division/cell wall cluster transcriptional repressor MraZ"/>
    <property type="match status" value="1"/>
</dbReference>
<dbReference type="PANTHER" id="PTHR34701:SF1">
    <property type="entry name" value="TRANSCRIPTIONAL REGULATOR MRAZ"/>
    <property type="match status" value="1"/>
</dbReference>
<comment type="subcellular location">
    <subcellularLocation>
        <location evidence="7">Cytoplasm</location>
        <location evidence="7">Nucleoid</location>
    </subcellularLocation>
</comment>
<dbReference type="InterPro" id="IPR007159">
    <property type="entry name" value="SpoVT-AbrB_dom"/>
</dbReference>
<dbReference type="GO" id="GO:0005737">
    <property type="term" value="C:cytoplasm"/>
    <property type="evidence" value="ECO:0007669"/>
    <property type="project" value="UniProtKB-UniRule"/>
</dbReference>
<feature type="domain" description="SpoVT-AbrB" evidence="8">
    <location>
        <begin position="97"/>
        <end position="140"/>
    </location>
</feature>
<dbReference type="CDD" id="cd16320">
    <property type="entry name" value="MraZ_N"/>
    <property type="match status" value="1"/>
</dbReference>
<dbReference type="EMBL" id="AECZ01000005">
    <property type="protein sequence ID" value="EFL52233.1"/>
    <property type="molecule type" value="Genomic_DNA"/>
</dbReference>
<dbReference type="Pfam" id="PF02381">
    <property type="entry name" value="MraZ"/>
    <property type="match status" value="2"/>
</dbReference>
<dbReference type="InterPro" id="IPR035642">
    <property type="entry name" value="MraZ_N"/>
</dbReference>
<evidence type="ECO:0000256" key="1">
    <source>
        <dbReference type="ARBA" id="ARBA00013860"/>
    </source>
</evidence>
<accession>E1JTV4</accession>
<dbReference type="AlphaFoldDB" id="E1JTV4"/>